<evidence type="ECO:0000256" key="1">
    <source>
        <dbReference type="SAM" id="SignalP"/>
    </source>
</evidence>
<dbReference type="Pfam" id="PF11453">
    <property type="entry name" value="DUF2950"/>
    <property type="match status" value="1"/>
</dbReference>
<dbReference type="Proteomes" id="UP000270411">
    <property type="component" value="Chromosome 2"/>
</dbReference>
<accession>A0A3G8H5T6</accession>
<proteinExistence type="predicted"/>
<dbReference type="InterPro" id="IPR021556">
    <property type="entry name" value="DUF2950"/>
</dbReference>
<feature type="signal peptide" evidence="1">
    <location>
        <begin position="1"/>
        <end position="33"/>
    </location>
</feature>
<evidence type="ECO:0000313" key="2">
    <source>
        <dbReference type="EMBL" id="AZG15768.1"/>
    </source>
</evidence>
<gene>
    <name evidence="2" type="ORF">EHF44_20115</name>
</gene>
<dbReference type="KEGG" id="cpau:EHF44_20115"/>
<organism evidence="2 3">
    <name type="scientific">Cupriavidus pauculus</name>
    <dbReference type="NCBI Taxonomy" id="82633"/>
    <lineage>
        <taxon>Bacteria</taxon>
        <taxon>Pseudomonadati</taxon>
        <taxon>Pseudomonadota</taxon>
        <taxon>Betaproteobacteria</taxon>
        <taxon>Burkholderiales</taxon>
        <taxon>Burkholderiaceae</taxon>
        <taxon>Cupriavidus</taxon>
    </lineage>
</organism>
<sequence>MKRNQTTGRIGGAWQALRVLAVAALLAAPAAMAQQVFPTPEAAMDALGDGVARSDPDALQRVLGAQYRRIVPPQLDQQDLYDFLGAWASHHAVRKDGDDAASVEVGGSGWTFPVPIVRRKAGWQFDLAAGEREVRVRRIGRNEIVAMDTLLQLADAQQRYAEQVGHGSYARQLVSTPGKTNGLYWPSASADNDSPLGPDALAMGPETPPDDAYYGYRYRIIAPPKGSNAKFAFVAWPARYGESGVHAFMLNSERRFYERDLGKGTAARAGAIRTFAPDGWQEVSKE</sequence>
<dbReference type="AlphaFoldDB" id="A0A3G8H5T6"/>
<name>A0A3G8H5T6_9BURK</name>
<reference evidence="3" key="1">
    <citation type="submission" date="2018-11" db="EMBL/GenBank/DDBJ databases">
        <title>FDA dAtabase for Regulatory Grade micrObial Sequences (FDA-ARGOS): Supporting development and validation of Infectious Disease Dx tests.</title>
        <authorList>
            <person name="Goldberg B."/>
            <person name="Campos J."/>
            <person name="Tallon L."/>
            <person name="Sadzewicz L."/>
            <person name="Zhao X."/>
            <person name="Vavikolanu K."/>
            <person name="Mehta A."/>
            <person name="Aluvathingal J."/>
            <person name="Nadendla S."/>
            <person name="Geyer C."/>
            <person name="Nandy P."/>
            <person name="Yan Y."/>
            <person name="Sichtig H."/>
        </authorList>
    </citation>
    <scope>NUCLEOTIDE SEQUENCE [LARGE SCALE GENOMIC DNA]</scope>
    <source>
        <strain evidence="3">FDAARGOS_614</strain>
    </source>
</reference>
<dbReference type="OrthoDB" id="108782at2"/>
<evidence type="ECO:0000313" key="3">
    <source>
        <dbReference type="Proteomes" id="UP000270411"/>
    </source>
</evidence>
<protein>
    <submittedName>
        <fullName evidence="2">DUF2950 domain-containing protein</fullName>
    </submittedName>
</protein>
<keyword evidence="1" id="KW-0732">Signal</keyword>
<feature type="chain" id="PRO_5018280176" evidence="1">
    <location>
        <begin position="34"/>
        <end position="286"/>
    </location>
</feature>
<dbReference type="RefSeq" id="WP_124685500.1">
    <property type="nucleotide sequence ID" value="NZ_CP033970.1"/>
</dbReference>
<dbReference type="EMBL" id="CP033970">
    <property type="protein sequence ID" value="AZG15768.1"/>
    <property type="molecule type" value="Genomic_DNA"/>
</dbReference>